<dbReference type="AlphaFoldDB" id="A0A7W7I966"/>
<comment type="caution">
    <text evidence="3">The sequence shown here is derived from an EMBL/GenBank/DDBJ whole genome shotgun (WGS) entry which is preliminary data.</text>
</comment>
<reference evidence="2 5" key="1">
    <citation type="journal article" date="2019" name="Int. J. Syst. Evol. Microbiol.">
        <title>The Global Catalogue of Microorganisms (GCM) 10K type strain sequencing project: providing services to taxonomists for standard genome sequencing and annotation.</title>
        <authorList>
            <consortium name="The Broad Institute Genomics Platform"/>
            <consortium name="The Broad Institute Genome Sequencing Center for Infectious Disease"/>
            <person name="Wu L."/>
            <person name="Ma J."/>
        </authorList>
    </citation>
    <scope>NUCLEOTIDE SEQUENCE [LARGE SCALE GENOMIC DNA]</scope>
    <source>
        <strain evidence="2 5">JCM 10667</strain>
    </source>
</reference>
<evidence type="ECO:0000313" key="5">
    <source>
        <dbReference type="Proteomes" id="UP001501427"/>
    </source>
</evidence>
<name>A0A7W7I966_9ACTN</name>
<feature type="region of interest" description="Disordered" evidence="1">
    <location>
        <begin position="39"/>
        <end position="73"/>
    </location>
</feature>
<reference evidence="2" key="3">
    <citation type="submission" date="2023-12" db="EMBL/GenBank/DDBJ databases">
        <authorList>
            <person name="Sun Q."/>
            <person name="Inoue M."/>
        </authorList>
    </citation>
    <scope>NUCLEOTIDE SEQUENCE</scope>
    <source>
        <strain evidence="2">JCM 10667</strain>
    </source>
</reference>
<evidence type="ECO:0000313" key="4">
    <source>
        <dbReference type="Proteomes" id="UP000549343"/>
    </source>
</evidence>
<evidence type="ECO:0000313" key="2">
    <source>
        <dbReference type="EMBL" id="GAA0567431.1"/>
    </source>
</evidence>
<gene>
    <name evidence="3" type="ORF">F4557_001144</name>
    <name evidence="2" type="ORF">GCM10009546_32400</name>
</gene>
<accession>A0A7W7I966</accession>
<evidence type="ECO:0000256" key="1">
    <source>
        <dbReference type="SAM" id="MobiDB-lite"/>
    </source>
</evidence>
<keyword evidence="5" id="KW-1185">Reference proteome</keyword>
<organism evidence="3 4">
    <name type="scientific">Actinomadura livida</name>
    <dbReference type="NCBI Taxonomy" id="79909"/>
    <lineage>
        <taxon>Bacteria</taxon>
        <taxon>Bacillati</taxon>
        <taxon>Actinomycetota</taxon>
        <taxon>Actinomycetes</taxon>
        <taxon>Streptosporangiales</taxon>
        <taxon>Thermomonosporaceae</taxon>
        <taxon>Actinomadura</taxon>
    </lineage>
</organism>
<dbReference type="RefSeq" id="WP_184880370.1">
    <property type="nucleotide sequence ID" value="NZ_BAAAHD010000026.1"/>
</dbReference>
<evidence type="ECO:0000313" key="3">
    <source>
        <dbReference type="EMBL" id="MBB4772726.1"/>
    </source>
</evidence>
<reference evidence="3 4" key="2">
    <citation type="submission" date="2020-08" db="EMBL/GenBank/DDBJ databases">
        <title>Sequencing the genomes of 1000 actinobacteria strains.</title>
        <authorList>
            <person name="Klenk H.-P."/>
        </authorList>
    </citation>
    <scope>NUCLEOTIDE SEQUENCE [LARGE SCALE GENOMIC DNA]</scope>
    <source>
        <strain evidence="3 4">DSM 44772</strain>
    </source>
</reference>
<dbReference type="EMBL" id="JACHMV010000001">
    <property type="protein sequence ID" value="MBB4772726.1"/>
    <property type="molecule type" value="Genomic_DNA"/>
</dbReference>
<protein>
    <submittedName>
        <fullName evidence="3">Uncharacterized protein</fullName>
    </submittedName>
</protein>
<sequence>MSGLERKNGWSLAEFAGDATPDGMQRLLNHARWDADQVREHSRPHEHAAISTGTGPGAAPSEGAALGLRDLGN</sequence>
<feature type="compositionally biased region" description="Basic and acidic residues" evidence="1">
    <location>
        <begin position="39"/>
        <end position="48"/>
    </location>
</feature>
<dbReference type="Proteomes" id="UP000549343">
    <property type="component" value="Unassembled WGS sequence"/>
</dbReference>
<dbReference type="Proteomes" id="UP001501427">
    <property type="component" value="Unassembled WGS sequence"/>
</dbReference>
<proteinExistence type="predicted"/>
<dbReference type="EMBL" id="BAAAHD010000026">
    <property type="protein sequence ID" value="GAA0567431.1"/>
    <property type="molecule type" value="Genomic_DNA"/>
</dbReference>